<proteinExistence type="predicted"/>
<dbReference type="EMBL" id="JACHMF010000001">
    <property type="protein sequence ID" value="MBB4696349.1"/>
    <property type="molecule type" value="Genomic_DNA"/>
</dbReference>
<comment type="caution">
    <text evidence="3">The sequence shown here is derived from an EMBL/GenBank/DDBJ whole genome shotgun (WGS) entry which is preliminary data.</text>
</comment>
<keyword evidence="2" id="KW-0732">Signal</keyword>
<evidence type="ECO:0000313" key="3">
    <source>
        <dbReference type="EMBL" id="MBB4696349.1"/>
    </source>
</evidence>
<gene>
    <name evidence="3" type="ORF">BKA14_006497</name>
</gene>
<organism evidence="3 4">
    <name type="scientific">Paractinoplanes abujensis</name>
    <dbReference type="NCBI Taxonomy" id="882441"/>
    <lineage>
        <taxon>Bacteria</taxon>
        <taxon>Bacillati</taxon>
        <taxon>Actinomycetota</taxon>
        <taxon>Actinomycetes</taxon>
        <taxon>Micromonosporales</taxon>
        <taxon>Micromonosporaceae</taxon>
        <taxon>Paractinoplanes</taxon>
    </lineage>
</organism>
<sequence length="263" mass="26409">MPRRGLSASAAVLLLAGVTACSGESEGAPEPSPSAPAAASASAEAFSGARGELAARAARAMDTAYAALYTLDDGRGQPRNVVATAGRDGTWRVDVTGGALGGTADVSIVSTAAGVFQCTLGSQSNPISPTCVKVAKPGKRVPAEYSPRVERLFRQWLPVFTDRQSALAVAEVPPLAGAKGTCFSIDSISASLADPVDIGIYCYADDGVLTAARVGFGEIKVTNQIAGPATVPLPGPETAGPPMGMDAPPPPPPVQPTGVIPSA</sequence>
<evidence type="ECO:0000256" key="2">
    <source>
        <dbReference type="SAM" id="SignalP"/>
    </source>
</evidence>
<name>A0A7W7CXK8_9ACTN</name>
<protein>
    <recommendedName>
        <fullName evidence="5">Lipoprotein</fullName>
    </recommendedName>
</protein>
<dbReference type="AlphaFoldDB" id="A0A7W7CXK8"/>
<accession>A0A7W7CXK8</accession>
<feature type="chain" id="PRO_5038424049" description="Lipoprotein" evidence="2">
    <location>
        <begin position="24"/>
        <end position="263"/>
    </location>
</feature>
<feature type="signal peptide" evidence="2">
    <location>
        <begin position="1"/>
        <end position="23"/>
    </location>
</feature>
<evidence type="ECO:0000313" key="4">
    <source>
        <dbReference type="Proteomes" id="UP000542742"/>
    </source>
</evidence>
<evidence type="ECO:0000256" key="1">
    <source>
        <dbReference type="SAM" id="MobiDB-lite"/>
    </source>
</evidence>
<dbReference type="Proteomes" id="UP000542742">
    <property type="component" value="Unassembled WGS sequence"/>
</dbReference>
<keyword evidence="4" id="KW-1185">Reference proteome</keyword>
<evidence type="ECO:0008006" key="5">
    <source>
        <dbReference type="Google" id="ProtNLM"/>
    </source>
</evidence>
<feature type="region of interest" description="Disordered" evidence="1">
    <location>
        <begin position="230"/>
        <end position="263"/>
    </location>
</feature>
<reference evidence="3 4" key="1">
    <citation type="submission" date="2020-08" db="EMBL/GenBank/DDBJ databases">
        <title>Sequencing the genomes of 1000 actinobacteria strains.</title>
        <authorList>
            <person name="Klenk H.-P."/>
        </authorList>
    </citation>
    <scope>NUCLEOTIDE SEQUENCE [LARGE SCALE GENOMIC DNA]</scope>
    <source>
        <strain evidence="3 4">DSM 45518</strain>
    </source>
</reference>
<dbReference type="PROSITE" id="PS51257">
    <property type="entry name" value="PROKAR_LIPOPROTEIN"/>
    <property type="match status" value="1"/>
</dbReference>
<dbReference type="RefSeq" id="WP_184954602.1">
    <property type="nucleotide sequence ID" value="NZ_BOMC01000059.1"/>
</dbReference>